<feature type="coiled-coil region" evidence="1">
    <location>
        <begin position="1777"/>
        <end position="1818"/>
    </location>
</feature>
<evidence type="ECO:0000256" key="2">
    <source>
        <dbReference type="SAM" id="MobiDB-lite"/>
    </source>
</evidence>
<dbReference type="EMBL" id="JAHXZJ010000747">
    <property type="protein sequence ID" value="KAH0557811.1"/>
    <property type="molecule type" value="Genomic_DNA"/>
</dbReference>
<reference evidence="3 4" key="1">
    <citation type="journal article" date="2021" name="J. Hered.">
        <title>A chromosome-level genome assembly of the parasitoid wasp, Cotesia glomerata (Hymenoptera: Braconidae).</title>
        <authorList>
            <person name="Pinto B.J."/>
            <person name="Weis J.J."/>
            <person name="Gamble T."/>
            <person name="Ode P.J."/>
            <person name="Paul R."/>
            <person name="Zaspel J.M."/>
        </authorList>
    </citation>
    <scope>NUCLEOTIDE SEQUENCE [LARGE SCALE GENOMIC DNA]</scope>
    <source>
        <strain evidence="3">CgM1</strain>
    </source>
</reference>
<feature type="region of interest" description="Disordered" evidence="2">
    <location>
        <begin position="1"/>
        <end position="40"/>
    </location>
</feature>
<protein>
    <submittedName>
        <fullName evidence="3">Uncharacterized protein</fullName>
    </submittedName>
</protein>
<evidence type="ECO:0000256" key="1">
    <source>
        <dbReference type="SAM" id="Coils"/>
    </source>
</evidence>
<keyword evidence="4" id="KW-1185">Reference proteome</keyword>
<feature type="coiled-coil region" evidence="1">
    <location>
        <begin position="110"/>
        <end position="188"/>
    </location>
</feature>
<proteinExistence type="predicted"/>
<evidence type="ECO:0000313" key="4">
    <source>
        <dbReference type="Proteomes" id="UP000826195"/>
    </source>
</evidence>
<feature type="coiled-coil region" evidence="1">
    <location>
        <begin position="559"/>
        <end position="999"/>
    </location>
</feature>
<comment type="caution">
    <text evidence="3">The sequence shown here is derived from an EMBL/GenBank/DDBJ whole genome shotgun (WGS) entry which is preliminary data.</text>
</comment>
<feature type="compositionally biased region" description="Low complexity" evidence="2">
    <location>
        <begin position="96"/>
        <end position="106"/>
    </location>
</feature>
<feature type="coiled-coil region" evidence="1">
    <location>
        <begin position="1918"/>
        <end position="2022"/>
    </location>
</feature>
<feature type="compositionally biased region" description="Basic and acidic residues" evidence="2">
    <location>
        <begin position="1"/>
        <end position="32"/>
    </location>
</feature>
<feature type="coiled-coil region" evidence="1">
    <location>
        <begin position="1851"/>
        <end position="1882"/>
    </location>
</feature>
<feature type="coiled-coil region" evidence="1">
    <location>
        <begin position="2229"/>
        <end position="2370"/>
    </location>
</feature>
<accession>A0AAV7IU30</accession>
<dbReference type="PANTHER" id="PTHR43941">
    <property type="entry name" value="STRUCTURAL MAINTENANCE OF CHROMOSOMES PROTEIN 2"/>
    <property type="match status" value="1"/>
</dbReference>
<feature type="region of interest" description="Disordered" evidence="2">
    <location>
        <begin position="1311"/>
        <end position="1330"/>
    </location>
</feature>
<dbReference type="Proteomes" id="UP000826195">
    <property type="component" value="Unassembled WGS sequence"/>
</dbReference>
<feature type="coiled-coil region" evidence="1">
    <location>
        <begin position="1610"/>
        <end position="1710"/>
    </location>
</feature>
<feature type="coiled-coil region" evidence="1">
    <location>
        <begin position="2079"/>
        <end position="2113"/>
    </location>
</feature>
<feature type="coiled-coil region" evidence="1">
    <location>
        <begin position="2414"/>
        <end position="2441"/>
    </location>
</feature>
<gene>
    <name evidence="3" type="ORF">KQX54_011960</name>
</gene>
<organism evidence="3 4">
    <name type="scientific">Cotesia glomerata</name>
    <name type="common">Lepidopteran parasitic wasp</name>
    <name type="synonym">Apanteles glomeratus</name>
    <dbReference type="NCBI Taxonomy" id="32391"/>
    <lineage>
        <taxon>Eukaryota</taxon>
        <taxon>Metazoa</taxon>
        <taxon>Ecdysozoa</taxon>
        <taxon>Arthropoda</taxon>
        <taxon>Hexapoda</taxon>
        <taxon>Insecta</taxon>
        <taxon>Pterygota</taxon>
        <taxon>Neoptera</taxon>
        <taxon>Endopterygota</taxon>
        <taxon>Hymenoptera</taxon>
        <taxon>Apocrita</taxon>
        <taxon>Ichneumonoidea</taxon>
        <taxon>Braconidae</taxon>
        <taxon>Microgastrinae</taxon>
        <taxon>Cotesia</taxon>
    </lineage>
</organism>
<name>A0AAV7IU30_COTGL</name>
<sequence length="2567" mass="298598">MSDNDNKPPDLPDSNKEDDRSSSDFNLGDKCENPPPLMDYKNIMLKNKSDLKKKEEVVQEYAEKLTKIKSKVKSRRSADTNWPSVNETMSPSKFELSGTKTSSSKSHLLQQKLEENRKIFEQRNKDLIESKRADEVKLEEIRQQLNSEPIVNEDSNLKYLIDDKDKKIFDLSNKIMELESLIVDLKDNLNNKDSVIESKTKAITLVSDNLSLKSKETLDQLADTKDEMRNMQENFIQLESSFKIKIDSLITDIEERDKKITELEEEIHKPQESVSTETDETLESNQEVDNLKKELEELNKSMIKMKAQNKSKLKNLQKRLDSYQKSADPNDQVVNLINQVAILEEEKATNQELQTRISELSEESDKQKLLIQEHIDTISLLESQKSDLAQELEEVKQESLKLKSENSECENLRVTAELKVVDLEEQLEVLHKKNSKTDETDFVDNEMLAKLNDLQDKFNLAMQEKVLLEEKLNNFTSSASTEDQEVALMSLKTEIVNLKQLNEEQRVFIDEIQLLLSDNQMELAEKNKMLHHYEGLIDNCTKIQGKLTDLLIKIDAGDISSLEERLDDHDSIVSKLEKQVQEKNKIIEELKAQLESLNSEKENIVGKLNLKYDEDVNMLTKLMSGLNSELEDTKNQSDLDKSRIESLEESLRLRELEIEEGKKLIEELNLKIEEKSEECMKLLREGSDDKVEKIDNLTNKILDKEQVIETFLKEKEMLEGKIHEETVKNNEQMWVIEDLNNQIYKLKAEMGEKEANLMSMLNEKETLESKWRHEVSENQGKLERLNELAEEIDSLNSKLIDVEAKFNEIFNEKMMLEDKIKDSEDKLRVITDLEREIDMLKNDLSSNDNLIESLTREKEALEAKVTVVEDLNNELVALKTKLADKDSEIVELSREKEILREELQVKENELRAIDDLHRELENVKSKLAEKDEMIESILKDKEILEDQLGQSEGKLKVFNDANHELEIMRHRVKKSEEIIESMSREKGMLEEMLSEKDERIRSFDQMSQEMEMMKNQMMADKEVMESIYSDKSVLEDRIKEEMNENQSLLMKIRELLAQIEELKRELRGREAELEENFRIVDDVKMQLRNQSEYSENLKVQIDSSNRMIEQIKITHVDEINALRSQMDSTTQDLEVRLKEIEDLKAALSDREKLIGNNLTEEVKIELENKIFELERQLEDAHNNSSSQLQKMKIIAANLKKKSIQCQEYEMKLSEYDEKWENEAKEKDLVNEKLVKLEAELVEKNKQTEELDGLLKNSVEELEALRVEHENLRIEFTRVETLLQENIRELTATKEEHERLREEMKERVEELEMVRAESSRSREEIDNELEETREKARELGVRMQVMEGEYLEHLNTIQMLRTENGMLMSKHAQWNEKLENTELDYEKKVRELEEVRGKLQEECERKNELLKDNEVKLEEMVRVVEELEKKNRNLEEQIAVVEELKIKNNKLEEEIALVEELKMQKKDLEEQIAVVEELKSKNNKLEEEIALVEDLQSTNKKLEEQIAVIEDLKNKNSKLEEEILIMTEIKARNKDLEEQIEVMSRERLLMTAKLDSMAAVQEPEVVKEEILQNLEQVEEPDVKLGDEEEWGWNAQEAEIPGVQITPFCTQETQMQAKIAELQDTIKDLEDEKSRLSNEFKAMQIKNAKLIKKVKEFKIHNDNLSQQLKLQINSNKFSDLDSAIEEELKSQVTQLEQNLSKTKSESEKIAGERDNLLKRIDVLMAANESFLEMKERQDRDIEVMVIRNKELSNKIHLLESRAQGSGEKIDDSHEHGEECVKCKEKINELQENLELLSNENEELRRLIEHEKMELSIQKKEIEESRNLAEGMKVNFYDMLEKSFTKEKSCLDNLSEVTEIKENVEENLESTLKEERLKVQQLEGRIKADGELISKLNSQVEGLNSEVAVKETLVSEVRGQLEQVEAALKAQVELKDQLEFERDNLLHSIQELNERIYQSDSKLQRATEELADRDSNILRIENSLGELQRQLEAVNEERDQLRVSCDQLADEIRLKIEEIEVLKVKAGEFEEFKVEHEKHLQVCQSVQIKCLDDLEGVSVEKTRIEESLLSLASQVSGKSLESTEKDLRIRSLEEDLAKLEKERDNYLKSSQETESKLTEITDAMANVTELLGVRVQEVADLKQYIKTLEIDRLSIDDLNAEIRNLNSRLEGRDTELEEVSSKLKNELTDKIEEINSLQSRLEELSRAVSNSGVHEEENKLLKETINNNEVLIGNLRVEIRERDDKIAELQRQVEECNEEIVRMNHVIADYEESSSLSVKKITELTEEISRIRSLEAEIGEIKAEHQQTVNSLQNTVLESKQAIDQVKNQLNVKDEEIEDLKYILNESTYPGIIQELQNKIDTLYQEKNQLTLALMKQNKDFGDINMAELSKMEEKSELGSSELDVALYMLHQRDVRCEELTHELMQLLEERDTLQLRLSNAIRINEELRKFTPGASKLEDDADSVASQETDAAPVSSQSEVKDKEILAEKLTQLHNVGHRKDIRLKDERELRHTQQMSLIAHKEALSTLPPDAAARLINAKYTVSRDVQSQSSVLLNWLWGKSTPKVVHM</sequence>
<feature type="compositionally biased region" description="Polar residues" evidence="2">
    <location>
        <begin position="79"/>
        <end position="91"/>
    </location>
</feature>
<evidence type="ECO:0000313" key="3">
    <source>
        <dbReference type="EMBL" id="KAH0557811.1"/>
    </source>
</evidence>
<keyword evidence="1" id="KW-0175">Coiled coil</keyword>
<feature type="region of interest" description="Disordered" evidence="2">
    <location>
        <begin position="70"/>
        <end position="106"/>
    </location>
</feature>
<feature type="coiled-coil region" evidence="1">
    <location>
        <begin position="1031"/>
        <end position="1079"/>
    </location>
</feature>
<feature type="coiled-coil region" evidence="1">
    <location>
        <begin position="214"/>
        <end position="471"/>
    </location>
</feature>
<feature type="coiled-coil region" evidence="1">
    <location>
        <begin position="2145"/>
        <end position="2204"/>
    </location>
</feature>